<dbReference type="RefSeq" id="WP_191769551.1">
    <property type="nucleotide sequence ID" value="NZ_JACSRA010000025.1"/>
</dbReference>
<evidence type="ECO:0000313" key="2">
    <source>
        <dbReference type="Proteomes" id="UP000627781"/>
    </source>
</evidence>
<name>A0ABR8PWL5_9CLOT</name>
<sequence length="215" mass="25603">MIKIDLKIDQGIPQYSCNSCGNCQSVFGVSLCNIKNRGCCWYFPKFTLYDIHKMVKDEEGLKTLNSIRNLPDVEIYNYYIHAKGYFDEKSYIKYIESEQEDTNVQDKTIFFRACPFVKSAKGCTLPKRYRSYVCNFFICNEIISKIEKNDEFKNYIKERDSYVRWLEWENYSLEMVLREKRINLVNNFDKVINILKGIELRECKLRNLDSIVVNE</sequence>
<comment type="caution">
    <text evidence="1">The sequence shown here is derived from an EMBL/GenBank/DDBJ whole genome shotgun (WGS) entry which is preliminary data.</text>
</comment>
<proteinExistence type="predicted"/>
<organism evidence="1 2">
    <name type="scientific">Clostridium cibarium</name>
    <dbReference type="NCBI Taxonomy" id="2762247"/>
    <lineage>
        <taxon>Bacteria</taxon>
        <taxon>Bacillati</taxon>
        <taxon>Bacillota</taxon>
        <taxon>Clostridia</taxon>
        <taxon>Eubacteriales</taxon>
        <taxon>Clostridiaceae</taxon>
        <taxon>Clostridium</taxon>
    </lineage>
</organism>
<dbReference type="Proteomes" id="UP000627781">
    <property type="component" value="Unassembled WGS sequence"/>
</dbReference>
<dbReference type="EMBL" id="JACSRA010000025">
    <property type="protein sequence ID" value="MBD7912583.1"/>
    <property type="molecule type" value="Genomic_DNA"/>
</dbReference>
<reference evidence="1 2" key="1">
    <citation type="submission" date="2020-08" db="EMBL/GenBank/DDBJ databases">
        <title>A Genomic Blueprint of the Chicken Gut Microbiome.</title>
        <authorList>
            <person name="Gilroy R."/>
            <person name="Ravi A."/>
            <person name="Getino M."/>
            <person name="Pursley I."/>
            <person name="Horton D.L."/>
            <person name="Alikhan N.-F."/>
            <person name="Baker D."/>
            <person name="Gharbi K."/>
            <person name="Hall N."/>
            <person name="Watson M."/>
            <person name="Adriaenssens E.M."/>
            <person name="Foster-Nyarko E."/>
            <person name="Jarju S."/>
            <person name="Secka A."/>
            <person name="Antonio M."/>
            <person name="Oren A."/>
            <person name="Chaudhuri R."/>
            <person name="La Ragione R.M."/>
            <person name="Hildebrand F."/>
            <person name="Pallen M.J."/>
        </authorList>
    </citation>
    <scope>NUCLEOTIDE SEQUENCE [LARGE SCALE GENOMIC DNA]</scope>
    <source>
        <strain evidence="1 2">Sa3CVN1</strain>
    </source>
</reference>
<evidence type="ECO:0008006" key="3">
    <source>
        <dbReference type="Google" id="ProtNLM"/>
    </source>
</evidence>
<accession>A0ABR8PWL5</accession>
<keyword evidence="2" id="KW-1185">Reference proteome</keyword>
<evidence type="ECO:0000313" key="1">
    <source>
        <dbReference type="EMBL" id="MBD7912583.1"/>
    </source>
</evidence>
<gene>
    <name evidence="1" type="ORF">H9661_14585</name>
</gene>
<protein>
    <recommendedName>
        <fullName evidence="3">YkgJ family cysteine cluster protein</fullName>
    </recommendedName>
</protein>